<gene>
    <name evidence="4" type="ORF">BU112_14570</name>
</gene>
<proteinExistence type="predicted"/>
<evidence type="ECO:0000313" key="5">
    <source>
        <dbReference type="Proteomes" id="UP000286317"/>
    </source>
</evidence>
<evidence type="ECO:0000313" key="4">
    <source>
        <dbReference type="EMBL" id="RIM95788.1"/>
    </source>
</evidence>
<accession>A0A418IBN9</accession>
<dbReference type="EMBL" id="QXUF01000215">
    <property type="protein sequence ID" value="RIM95788.1"/>
    <property type="molecule type" value="Genomic_DNA"/>
</dbReference>
<dbReference type="GO" id="GO:0009986">
    <property type="term" value="C:cell surface"/>
    <property type="evidence" value="ECO:0007669"/>
    <property type="project" value="UniProtKB-SubCell"/>
</dbReference>
<evidence type="ECO:0000256" key="3">
    <source>
        <dbReference type="SAM" id="Phobius"/>
    </source>
</evidence>
<keyword evidence="3" id="KW-0472">Membrane</keyword>
<dbReference type="NCBIfam" id="TIGR02532">
    <property type="entry name" value="IV_pilin_GFxxxE"/>
    <property type="match status" value="1"/>
</dbReference>
<keyword evidence="3" id="KW-1133">Transmembrane helix</keyword>
<dbReference type="PIRSF" id="PIRSF021292">
    <property type="entry name" value="Competence_ComGD"/>
    <property type="match status" value="1"/>
</dbReference>
<evidence type="ECO:0000256" key="1">
    <source>
        <dbReference type="ARBA" id="ARBA00004241"/>
    </source>
</evidence>
<name>A0A418IBN9_9STAP</name>
<sequence>MLVSKGFTYVEMLFVLSIISILIFLQTQRVTFDKNELSSANLKVNNLIMQFNYLKSKAIKDQQSITLLFNDFSTQIRVKEQTMKNSTIDLPPHTYIHPRTNLNYINFDKNGEVNKFGSLYLSFDKSLYKIIFHIEKGRLRYEKV</sequence>
<dbReference type="AlphaFoldDB" id="A0A418IBN9"/>
<keyword evidence="3" id="KW-0812">Transmembrane</keyword>
<organism evidence="4 5">
    <name type="scientific">Staphylococcus shinii</name>
    <dbReference type="NCBI Taxonomy" id="2912228"/>
    <lineage>
        <taxon>Bacteria</taxon>
        <taxon>Bacillati</taxon>
        <taxon>Bacillota</taxon>
        <taxon>Bacilli</taxon>
        <taxon>Bacillales</taxon>
        <taxon>Staphylococcaceae</taxon>
        <taxon>Staphylococcus</taxon>
    </lineage>
</organism>
<dbReference type="GO" id="GO:0030420">
    <property type="term" value="P:establishment of competence for transformation"/>
    <property type="evidence" value="ECO:0007669"/>
    <property type="project" value="UniProtKB-KW"/>
</dbReference>
<dbReference type="Proteomes" id="UP000286317">
    <property type="component" value="Unassembled WGS sequence"/>
</dbReference>
<feature type="transmembrane region" description="Helical" evidence="3">
    <location>
        <begin position="6"/>
        <end position="25"/>
    </location>
</feature>
<dbReference type="InterPro" id="IPR012902">
    <property type="entry name" value="N_methyl_site"/>
</dbReference>
<dbReference type="NCBIfam" id="NF040982">
    <property type="entry name" value="ComGD"/>
    <property type="match status" value="1"/>
</dbReference>
<dbReference type="OrthoDB" id="2412425at2"/>
<protein>
    <submittedName>
        <fullName evidence="4">Prepilin-type N-terminal cleavage/methylation domain-containing protein</fullName>
    </submittedName>
</protein>
<comment type="subcellular location">
    <subcellularLocation>
        <location evidence="1">Cell surface</location>
    </subcellularLocation>
</comment>
<evidence type="ECO:0000256" key="2">
    <source>
        <dbReference type="ARBA" id="ARBA00023287"/>
    </source>
</evidence>
<reference evidence="4 5" key="1">
    <citation type="journal article" date="2016" name="Front. Microbiol.">
        <title>Comprehensive Phylogenetic Analysis of Bovine Non-aureus Staphylococci Species Based on Whole-Genome Sequencing.</title>
        <authorList>
            <person name="Naushad S."/>
            <person name="Barkema H.W."/>
            <person name="Luby C."/>
            <person name="Condas L.A."/>
            <person name="Nobrega D.B."/>
            <person name="Carson D.A."/>
            <person name="De Buck J."/>
        </authorList>
    </citation>
    <scope>NUCLEOTIDE SEQUENCE [LARGE SCALE GENOMIC DNA]</scope>
    <source>
        <strain evidence="4 5">SNUC 4554</strain>
    </source>
</reference>
<keyword evidence="2" id="KW-0178">Competence</keyword>
<dbReference type="InterPro" id="IPR016785">
    <property type="entry name" value="ComGD"/>
</dbReference>
<keyword evidence="5" id="KW-1185">Reference proteome</keyword>
<comment type="caution">
    <text evidence="4">The sequence shown here is derived from an EMBL/GenBank/DDBJ whole genome shotgun (WGS) entry which is preliminary data.</text>
</comment>